<dbReference type="AlphaFoldDB" id="A0A091C1P3"/>
<dbReference type="EMBL" id="JPVU01000130">
    <property type="protein sequence ID" value="KFN91771.1"/>
    <property type="molecule type" value="Genomic_DNA"/>
</dbReference>
<name>A0A091C1P3_9ENTE</name>
<feature type="domain" description="Ribosomal protein eL8/eL30/eS12/Gadd45" evidence="1">
    <location>
        <begin position="11"/>
        <end position="91"/>
    </location>
</feature>
<dbReference type="Proteomes" id="UP000029380">
    <property type="component" value="Unassembled WGS sequence"/>
</dbReference>
<dbReference type="InterPro" id="IPR004038">
    <property type="entry name" value="Ribosomal_eL8/eL30/eS12/Gad45"/>
</dbReference>
<keyword evidence="2" id="KW-0687">Ribonucleoprotein</keyword>
<proteinExistence type="predicted"/>
<comment type="caution">
    <text evidence="2">The sequence shown here is derived from an EMBL/GenBank/DDBJ whole genome shotgun (WGS) entry which is preliminary data.</text>
</comment>
<organism evidence="2 3">
    <name type="scientific">Tetragenococcus muriaticus PMC-11-5</name>
    <dbReference type="NCBI Taxonomy" id="1302649"/>
    <lineage>
        <taxon>Bacteria</taxon>
        <taxon>Bacillati</taxon>
        <taxon>Bacillota</taxon>
        <taxon>Bacilli</taxon>
        <taxon>Lactobacillales</taxon>
        <taxon>Enterococcaceae</taxon>
        <taxon>Tetragenococcus</taxon>
    </lineage>
</organism>
<keyword evidence="2" id="KW-0689">Ribosomal protein</keyword>
<dbReference type="InterPro" id="IPR029064">
    <property type="entry name" value="Ribosomal_eL30-like_sf"/>
</dbReference>
<gene>
    <name evidence="2" type="ORF">TMUPMC115_1215</name>
</gene>
<accession>A0A091C1P3</accession>
<dbReference type="Pfam" id="PF01248">
    <property type="entry name" value="Ribosomal_L7Ae"/>
    <property type="match status" value="1"/>
</dbReference>
<dbReference type="PATRIC" id="fig|1302649.3.peg.1217"/>
<reference evidence="2 3" key="1">
    <citation type="submission" date="2014-08" db="EMBL/GenBank/DDBJ databases">
        <title>Genome sequence of Tetragenococcus muriaticus.</title>
        <authorList>
            <person name="Chuea-nongthon C."/>
            <person name="Rodtong S."/>
            <person name="Yongsawatdigul J."/>
            <person name="Steele J.L."/>
            <person name="Liu X.-y."/>
            <person name="Speers J."/>
            <person name="Glasner J.D."/>
            <person name="Neeno-Eckwall E.C."/>
        </authorList>
    </citation>
    <scope>NUCLEOTIDE SEQUENCE [LARGE SCALE GENOMIC DNA]</scope>
    <source>
        <strain evidence="2 3">PMC-11-5</strain>
    </source>
</reference>
<sequence>MSCLAMSKQKALNMLGLAMRAGKLVTGEEMTLQKIRARKVKLVLVAEDAGENTQKRVKDKSTFYQVPFVNCLYSEEISRAIGKNRMVIGVLDNGFANKIKELTSS</sequence>
<dbReference type="Gene3D" id="3.30.1330.30">
    <property type="match status" value="1"/>
</dbReference>
<evidence type="ECO:0000313" key="2">
    <source>
        <dbReference type="EMBL" id="KFN91771.1"/>
    </source>
</evidence>
<dbReference type="SUPFAM" id="SSF55315">
    <property type="entry name" value="L30e-like"/>
    <property type="match status" value="1"/>
</dbReference>
<dbReference type="GO" id="GO:0005840">
    <property type="term" value="C:ribosome"/>
    <property type="evidence" value="ECO:0007669"/>
    <property type="project" value="UniProtKB-KW"/>
</dbReference>
<evidence type="ECO:0000259" key="1">
    <source>
        <dbReference type="Pfam" id="PF01248"/>
    </source>
</evidence>
<evidence type="ECO:0000313" key="3">
    <source>
        <dbReference type="Proteomes" id="UP000029380"/>
    </source>
</evidence>
<protein>
    <submittedName>
        <fullName evidence="2">L7Ae family ribosomal protein</fullName>
    </submittedName>
</protein>